<dbReference type="EMBL" id="JAVIJP010000081">
    <property type="protein sequence ID" value="KAL3617665.1"/>
    <property type="molecule type" value="Genomic_DNA"/>
</dbReference>
<dbReference type="AlphaFoldDB" id="A0ABD3BLQ3"/>
<sequence>MASNDKDNQINSSNFLFDLNAPLSSDSSNHEMSGIFLNEISSNQSDLQPAPLLIDLNMEPNQELDSSILELDVDQSVEDEVFIPNTDIMCWMEVKEHNLKLCDFTLTWRTSTRRYSSYRGISEQPRDRRSCSFCRRRTQQKTECTTGI</sequence>
<accession>A0ABD3BLQ3</accession>
<dbReference type="Proteomes" id="UP001632038">
    <property type="component" value="Unassembled WGS sequence"/>
</dbReference>
<proteinExistence type="predicted"/>
<protein>
    <submittedName>
        <fullName evidence="1">Uncharacterized protein</fullName>
    </submittedName>
</protein>
<organism evidence="1 2">
    <name type="scientific">Castilleja foliolosa</name>
    <dbReference type="NCBI Taxonomy" id="1961234"/>
    <lineage>
        <taxon>Eukaryota</taxon>
        <taxon>Viridiplantae</taxon>
        <taxon>Streptophyta</taxon>
        <taxon>Embryophyta</taxon>
        <taxon>Tracheophyta</taxon>
        <taxon>Spermatophyta</taxon>
        <taxon>Magnoliopsida</taxon>
        <taxon>eudicotyledons</taxon>
        <taxon>Gunneridae</taxon>
        <taxon>Pentapetalae</taxon>
        <taxon>asterids</taxon>
        <taxon>lamiids</taxon>
        <taxon>Lamiales</taxon>
        <taxon>Orobanchaceae</taxon>
        <taxon>Pedicularideae</taxon>
        <taxon>Castillejinae</taxon>
        <taxon>Castilleja</taxon>
    </lineage>
</organism>
<name>A0ABD3BLQ3_9LAMI</name>
<reference evidence="2" key="1">
    <citation type="journal article" date="2024" name="IScience">
        <title>Strigolactones Initiate the Formation of Haustorium-like Structures in Castilleja.</title>
        <authorList>
            <person name="Buerger M."/>
            <person name="Peterson D."/>
            <person name="Chory J."/>
        </authorList>
    </citation>
    <scope>NUCLEOTIDE SEQUENCE [LARGE SCALE GENOMIC DNA]</scope>
</reference>
<comment type="caution">
    <text evidence="1">The sequence shown here is derived from an EMBL/GenBank/DDBJ whole genome shotgun (WGS) entry which is preliminary data.</text>
</comment>
<evidence type="ECO:0000313" key="2">
    <source>
        <dbReference type="Proteomes" id="UP001632038"/>
    </source>
</evidence>
<evidence type="ECO:0000313" key="1">
    <source>
        <dbReference type="EMBL" id="KAL3617665.1"/>
    </source>
</evidence>
<gene>
    <name evidence="1" type="ORF">CASFOL_037986</name>
</gene>
<keyword evidence="2" id="KW-1185">Reference proteome</keyword>